<dbReference type="Gene3D" id="3.40.630.10">
    <property type="entry name" value="Zn peptidases"/>
    <property type="match status" value="2"/>
</dbReference>
<protein>
    <recommendedName>
        <fullName evidence="6">Probable succinyl-diaminopimelate desuccinylase</fullName>
        <ecNumber evidence="5">3.5.1.18</ecNumber>
    </recommendedName>
</protein>
<dbReference type="EMBL" id="JACZEP010000003">
    <property type="protein sequence ID" value="MBE1205147.1"/>
    <property type="molecule type" value="Genomic_DNA"/>
</dbReference>
<evidence type="ECO:0000256" key="3">
    <source>
        <dbReference type="ARBA" id="ARBA00005130"/>
    </source>
</evidence>
<sequence length="420" mass="45004">MEPNPIAKSPGLGSERLLDYVRAHRDDQVRMLAELVKVPSDNPPGDCATHADRAAQLYEALGFTVERHKVPDALVASVGMISATNLIVRHSFGPGPTIALNAHGDVVAPGEGWTVDPYGAEVKDGWMYGRGVATSKSDFVTYAYALLALRSLGEKLSGTIEIHLTYDEEVGGDIGPLYLLQQGLTKPDYAICAGLSYGVVTAHNGCLHLDIDVRGKSAHAARPETGIDALEAATHILSRLYSMRSGFAEQRSSVEGITTPSLVVGLISGGINTNVVPDKIAMRVDRRMIPEEDGPAVARDLIAFIEATAREMPGVECHVRQLMLANPLKPLEGQERLAGALQRHASELVGETVPTHGVPLYTDARHYSNAGIPTVLYGAGPRTMLEANAHRADEKLRIDDLVLATNVVTLALYDMLTGNA</sequence>
<organism evidence="14 15">
    <name type="scientific">Aminobacter carboxidus</name>
    <dbReference type="NCBI Taxonomy" id="376165"/>
    <lineage>
        <taxon>Bacteria</taxon>
        <taxon>Pseudomonadati</taxon>
        <taxon>Pseudomonadota</taxon>
        <taxon>Alphaproteobacteria</taxon>
        <taxon>Hyphomicrobiales</taxon>
        <taxon>Phyllobacteriaceae</taxon>
        <taxon>Aminobacter</taxon>
    </lineage>
</organism>
<comment type="cofactor">
    <cofactor evidence="1">
        <name>Co(2+)</name>
        <dbReference type="ChEBI" id="CHEBI:48828"/>
    </cofactor>
</comment>
<dbReference type="PANTHER" id="PTHR43808">
    <property type="entry name" value="ACETYLORNITHINE DEACETYLASE"/>
    <property type="match status" value="1"/>
</dbReference>
<keyword evidence="10" id="KW-0862">Zinc</keyword>
<dbReference type="PROSITE" id="PS00758">
    <property type="entry name" value="ARGE_DAPE_CPG2_1"/>
    <property type="match status" value="1"/>
</dbReference>
<evidence type="ECO:0000256" key="1">
    <source>
        <dbReference type="ARBA" id="ARBA00001941"/>
    </source>
</evidence>
<dbReference type="NCBIfam" id="TIGR01910">
    <property type="entry name" value="DapE-ArgE"/>
    <property type="match status" value="1"/>
</dbReference>
<evidence type="ECO:0000259" key="13">
    <source>
        <dbReference type="Pfam" id="PF07687"/>
    </source>
</evidence>
<comment type="catalytic activity">
    <reaction evidence="12">
        <text>N-succinyl-(2S,6S)-2,6-diaminopimelate + H2O = (2S,6S)-2,6-diaminopimelate + succinate</text>
        <dbReference type="Rhea" id="RHEA:22608"/>
        <dbReference type="ChEBI" id="CHEBI:15377"/>
        <dbReference type="ChEBI" id="CHEBI:30031"/>
        <dbReference type="ChEBI" id="CHEBI:57609"/>
        <dbReference type="ChEBI" id="CHEBI:58087"/>
        <dbReference type="EC" id="3.5.1.18"/>
    </reaction>
</comment>
<dbReference type="PANTHER" id="PTHR43808:SF8">
    <property type="entry name" value="PEPTIDASE M20 DIMERISATION DOMAIN-CONTAINING PROTEIN"/>
    <property type="match status" value="1"/>
</dbReference>
<dbReference type="Pfam" id="PF07687">
    <property type="entry name" value="M20_dimer"/>
    <property type="match status" value="1"/>
</dbReference>
<dbReference type="EC" id="3.5.1.18" evidence="5"/>
<feature type="domain" description="Peptidase M20 dimerisation" evidence="13">
    <location>
        <begin position="201"/>
        <end position="311"/>
    </location>
</feature>
<comment type="similarity">
    <text evidence="4">Belongs to the peptidase M20A family.</text>
</comment>
<dbReference type="Gene3D" id="3.30.70.360">
    <property type="match status" value="1"/>
</dbReference>
<evidence type="ECO:0000256" key="11">
    <source>
        <dbReference type="ARBA" id="ARBA00023285"/>
    </source>
</evidence>
<evidence type="ECO:0000313" key="15">
    <source>
        <dbReference type="Proteomes" id="UP000598227"/>
    </source>
</evidence>
<dbReference type="InterPro" id="IPR001261">
    <property type="entry name" value="ArgE/DapE_CS"/>
</dbReference>
<evidence type="ECO:0000256" key="8">
    <source>
        <dbReference type="ARBA" id="ARBA00022723"/>
    </source>
</evidence>
<keyword evidence="7" id="KW-0028">Amino-acid biosynthesis</keyword>
<keyword evidence="8" id="KW-0479">Metal-binding</keyword>
<keyword evidence="9" id="KW-0378">Hydrolase</keyword>
<dbReference type="InterPro" id="IPR011650">
    <property type="entry name" value="Peptidase_M20_dimer"/>
</dbReference>
<name>A0ABR9GNA0_9HYPH</name>
<keyword evidence="15" id="KW-1185">Reference proteome</keyword>
<evidence type="ECO:0000256" key="9">
    <source>
        <dbReference type="ARBA" id="ARBA00022801"/>
    </source>
</evidence>
<dbReference type="InterPro" id="IPR010182">
    <property type="entry name" value="ArgE/DapE"/>
</dbReference>
<evidence type="ECO:0000256" key="5">
    <source>
        <dbReference type="ARBA" id="ARBA00011921"/>
    </source>
</evidence>
<keyword evidence="11" id="KW-0170">Cobalt</keyword>
<dbReference type="SUPFAM" id="SSF55031">
    <property type="entry name" value="Bacterial exopeptidase dimerisation domain"/>
    <property type="match status" value="1"/>
</dbReference>
<evidence type="ECO:0000256" key="12">
    <source>
        <dbReference type="ARBA" id="ARBA00051301"/>
    </source>
</evidence>
<gene>
    <name evidence="14" type="ORF">IHE39_12685</name>
</gene>
<evidence type="ECO:0000256" key="7">
    <source>
        <dbReference type="ARBA" id="ARBA00022605"/>
    </source>
</evidence>
<accession>A0ABR9GNA0</accession>
<evidence type="ECO:0000313" key="14">
    <source>
        <dbReference type="EMBL" id="MBE1205147.1"/>
    </source>
</evidence>
<evidence type="ECO:0000256" key="6">
    <source>
        <dbReference type="ARBA" id="ARBA00016853"/>
    </source>
</evidence>
<evidence type="ECO:0000256" key="10">
    <source>
        <dbReference type="ARBA" id="ARBA00022833"/>
    </source>
</evidence>
<dbReference type="SUPFAM" id="SSF53187">
    <property type="entry name" value="Zn-dependent exopeptidases"/>
    <property type="match status" value="1"/>
</dbReference>
<dbReference type="InterPro" id="IPR002933">
    <property type="entry name" value="Peptidase_M20"/>
</dbReference>
<comment type="cofactor">
    <cofactor evidence="2">
        <name>Zn(2+)</name>
        <dbReference type="ChEBI" id="CHEBI:29105"/>
    </cofactor>
</comment>
<dbReference type="InterPro" id="IPR036264">
    <property type="entry name" value="Bact_exopeptidase_dim_dom"/>
</dbReference>
<dbReference type="Proteomes" id="UP000598227">
    <property type="component" value="Unassembled WGS sequence"/>
</dbReference>
<comment type="caution">
    <text evidence="14">The sequence shown here is derived from an EMBL/GenBank/DDBJ whole genome shotgun (WGS) entry which is preliminary data.</text>
</comment>
<reference evidence="14 15" key="1">
    <citation type="submission" date="2020-09" db="EMBL/GenBank/DDBJ databases">
        <title>Draft Genome Sequence of Aminobacter carboxidus type strain DSM 1086, a soil Gram-negative carboxydobacterium.</title>
        <authorList>
            <person name="Turrini P."/>
            <person name="Tescari M."/>
            <person name="Artuso I."/>
            <person name="Lugli G.A."/>
            <person name="Frangipani E."/>
            <person name="Ventura M."/>
            <person name="Visca P."/>
        </authorList>
    </citation>
    <scope>NUCLEOTIDE SEQUENCE [LARGE SCALE GENOMIC DNA]</scope>
    <source>
        <strain evidence="14 15">DSM 1086</strain>
    </source>
</reference>
<comment type="pathway">
    <text evidence="3">Amino-acid biosynthesis; L-lysine biosynthesis via DAP pathway; LL-2,6-diaminopimelate from (S)-tetrahydrodipicolinate (succinylase route): step 3/3.</text>
</comment>
<dbReference type="Pfam" id="PF01546">
    <property type="entry name" value="Peptidase_M20"/>
    <property type="match status" value="1"/>
</dbReference>
<evidence type="ECO:0000256" key="2">
    <source>
        <dbReference type="ARBA" id="ARBA00001947"/>
    </source>
</evidence>
<dbReference type="InterPro" id="IPR050072">
    <property type="entry name" value="Peptidase_M20A"/>
</dbReference>
<proteinExistence type="inferred from homology"/>
<evidence type="ECO:0000256" key="4">
    <source>
        <dbReference type="ARBA" id="ARBA00006247"/>
    </source>
</evidence>
<dbReference type="RefSeq" id="WP_192566704.1">
    <property type="nucleotide sequence ID" value="NZ_JACZEP010000003.1"/>
</dbReference>